<evidence type="ECO:0000313" key="1">
    <source>
        <dbReference type="EMBL" id="MPM98872.1"/>
    </source>
</evidence>
<gene>
    <name evidence="1" type="ORF">SDC9_146062</name>
</gene>
<proteinExistence type="predicted"/>
<dbReference type="AlphaFoldDB" id="A0A645EE47"/>
<name>A0A645EE47_9ZZZZ</name>
<protein>
    <submittedName>
        <fullName evidence="1">Uncharacterized protein</fullName>
    </submittedName>
</protein>
<reference evidence="1" key="1">
    <citation type="submission" date="2019-08" db="EMBL/GenBank/DDBJ databases">
        <authorList>
            <person name="Kucharzyk K."/>
            <person name="Murdoch R.W."/>
            <person name="Higgins S."/>
            <person name="Loffler F."/>
        </authorList>
    </citation>
    <scope>NUCLEOTIDE SEQUENCE</scope>
</reference>
<dbReference type="EMBL" id="VSSQ01045002">
    <property type="protein sequence ID" value="MPM98872.1"/>
    <property type="molecule type" value="Genomic_DNA"/>
</dbReference>
<sequence>MDGAHLRDQLAHVLRASAGSSLIGHRRRPFDQVVLEQPAKAHQHQRHRAVATDPVLATLGQRVLDHVHIDRIEHDHRIVGHAQRRGSIDPVTVPAGSAQLGEDFLGVVAALAGDDDFAGLQRIDVRSVLQRQRGFLAAEHRCLAASGGGREINRIDEGEIALLDHALHQHGTNHATPTDQTKLLHFINLRIKPLYNAPARVWYYASAARTASPISRVPTLVVPRS</sequence>
<accession>A0A645EE47</accession>
<organism evidence="1">
    <name type="scientific">bioreactor metagenome</name>
    <dbReference type="NCBI Taxonomy" id="1076179"/>
    <lineage>
        <taxon>unclassified sequences</taxon>
        <taxon>metagenomes</taxon>
        <taxon>ecological metagenomes</taxon>
    </lineage>
</organism>
<comment type="caution">
    <text evidence="1">The sequence shown here is derived from an EMBL/GenBank/DDBJ whole genome shotgun (WGS) entry which is preliminary data.</text>
</comment>